<gene>
    <name evidence="1" type="ORF">ABID23_000985</name>
</gene>
<evidence type="ECO:0000313" key="2">
    <source>
        <dbReference type="Proteomes" id="UP001549086"/>
    </source>
</evidence>
<sequence length="42" mass="4651">MHGFGITKKVYQGFLMTGGDVIMISNDAFLCQEVETIPQETT</sequence>
<dbReference type="EMBL" id="JBEPLI010000008">
    <property type="protein sequence ID" value="MET3589897.1"/>
    <property type="molecule type" value="Genomic_DNA"/>
</dbReference>
<keyword evidence="2" id="KW-1185">Reference proteome</keyword>
<proteinExistence type="predicted"/>
<dbReference type="Proteomes" id="UP001549086">
    <property type="component" value="Unassembled WGS sequence"/>
</dbReference>
<name>A0ABV2HI78_9HYPH</name>
<reference evidence="1 2" key="1">
    <citation type="submission" date="2024-06" db="EMBL/GenBank/DDBJ databases">
        <title>Genomic Encyclopedia of Type Strains, Phase IV (KMG-IV): sequencing the most valuable type-strain genomes for metagenomic binning, comparative biology and taxonomic classification.</title>
        <authorList>
            <person name="Goeker M."/>
        </authorList>
    </citation>
    <scope>NUCLEOTIDE SEQUENCE [LARGE SCALE GENOMIC DNA]</scope>
    <source>
        <strain evidence="1 2">DSM 23649</strain>
    </source>
</reference>
<accession>A0ABV2HI78</accession>
<comment type="caution">
    <text evidence="1">The sequence shown here is derived from an EMBL/GenBank/DDBJ whole genome shotgun (WGS) entry which is preliminary data.</text>
</comment>
<organism evidence="1 2">
    <name type="scientific">Bartonella silvatica</name>
    <dbReference type="NCBI Taxonomy" id="357760"/>
    <lineage>
        <taxon>Bacteria</taxon>
        <taxon>Pseudomonadati</taxon>
        <taxon>Pseudomonadota</taxon>
        <taxon>Alphaproteobacteria</taxon>
        <taxon>Hyphomicrobiales</taxon>
        <taxon>Bartonellaceae</taxon>
        <taxon>Bartonella</taxon>
    </lineage>
</organism>
<protein>
    <submittedName>
        <fullName evidence="1">Calcineurin-like phosphoesterase</fullName>
    </submittedName>
</protein>
<dbReference type="RefSeq" id="WP_354189804.1">
    <property type="nucleotide sequence ID" value="NZ_JBEPLI010000008.1"/>
</dbReference>
<evidence type="ECO:0000313" key="1">
    <source>
        <dbReference type="EMBL" id="MET3589897.1"/>
    </source>
</evidence>